<dbReference type="InterPro" id="IPR011991">
    <property type="entry name" value="ArsR-like_HTH"/>
</dbReference>
<organism evidence="5 6">
    <name type="scientific">Sporotomaculum syntrophicum</name>
    <dbReference type="NCBI Taxonomy" id="182264"/>
    <lineage>
        <taxon>Bacteria</taxon>
        <taxon>Bacillati</taxon>
        <taxon>Bacillota</taxon>
        <taxon>Clostridia</taxon>
        <taxon>Eubacteriales</taxon>
        <taxon>Desulfallaceae</taxon>
        <taxon>Sporotomaculum</taxon>
    </lineage>
</organism>
<evidence type="ECO:0000256" key="3">
    <source>
        <dbReference type="ARBA" id="ARBA00023163"/>
    </source>
</evidence>
<proteinExistence type="predicted"/>
<dbReference type="Gene3D" id="1.10.10.10">
    <property type="entry name" value="Winged helix-like DNA-binding domain superfamily/Winged helix DNA-binding domain"/>
    <property type="match status" value="1"/>
</dbReference>
<evidence type="ECO:0000256" key="1">
    <source>
        <dbReference type="ARBA" id="ARBA00023015"/>
    </source>
</evidence>
<reference evidence="5" key="1">
    <citation type="submission" date="2016-02" db="EMBL/GenBank/DDBJ databases">
        <title>Draft Genome Sequence of Sporotomaculum syntrophicum Strain FB, a Syntrophic Benzoate Degrader.</title>
        <authorList>
            <person name="Nobu M.K."/>
            <person name="Narihiro T."/>
            <person name="Qiu Y.-L."/>
            <person name="Ohashi A."/>
            <person name="Liu W.-T."/>
            <person name="Yuji S."/>
        </authorList>
    </citation>
    <scope>NUCLEOTIDE SEQUENCE</scope>
    <source>
        <strain evidence="5">FB</strain>
    </source>
</reference>
<dbReference type="InterPro" id="IPR001845">
    <property type="entry name" value="HTH_ArsR_DNA-bd_dom"/>
</dbReference>
<dbReference type="RefSeq" id="WP_161821751.1">
    <property type="nucleotide sequence ID" value="NZ_LSRS01000003.1"/>
</dbReference>
<dbReference type="NCBIfam" id="NF033788">
    <property type="entry name" value="HTH_metalloreg"/>
    <property type="match status" value="1"/>
</dbReference>
<comment type="caution">
    <text evidence="5">The sequence shown here is derived from an EMBL/GenBank/DDBJ whole genome shotgun (WGS) entry which is preliminary data.</text>
</comment>
<name>A0A9D3AXP5_9FIRM</name>
<dbReference type="SMART" id="SM00418">
    <property type="entry name" value="HTH_ARSR"/>
    <property type="match status" value="1"/>
</dbReference>
<keyword evidence="3" id="KW-0804">Transcription</keyword>
<keyword evidence="1" id="KW-0805">Transcription regulation</keyword>
<dbReference type="PRINTS" id="PR00778">
    <property type="entry name" value="HTHARSR"/>
</dbReference>
<protein>
    <recommendedName>
        <fullName evidence="4">HTH arsR-type domain-containing protein</fullName>
    </recommendedName>
</protein>
<dbReference type="PROSITE" id="PS50987">
    <property type="entry name" value="HTH_ARSR_2"/>
    <property type="match status" value="1"/>
</dbReference>
<sequence length="119" mass="13445">MDQVDINSVEQIARLFKILSDPNRLRIISVLGKNECSVSELINGTGLPQTLVSFHLKTLRDSGMVDTERKGPFIYYRLKSPVLIDLLGAFNQYTFNGQKNKDMATGMPCPCSPWFFKKS</sequence>
<dbReference type="InterPro" id="IPR036390">
    <property type="entry name" value="WH_DNA-bd_sf"/>
</dbReference>
<evidence type="ECO:0000256" key="2">
    <source>
        <dbReference type="ARBA" id="ARBA00023125"/>
    </source>
</evidence>
<dbReference type="OrthoDB" id="9798835at2"/>
<feature type="domain" description="HTH arsR-type" evidence="4">
    <location>
        <begin position="4"/>
        <end position="98"/>
    </location>
</feature>
<keyword evidence="6" id="KW-1185">Reference proteome</keyword>
<dbReference type="PANTHER" id="PTHR43132:SF2">
    <property type="entry name" value="ARSENICAL RESISTANCE OPERON REPRESSOR ARSR-RELATED"/>
    <property type="match status" value="1"/>
</dbReference>
<evidence type="ECO:0000313" key="5">
    <source>
        <dbReference type="EMBL" id="KAF1085257.1"/>
    </source>
</evidence>
<dbReference type="Pfam" id="PF01022">
    <property type="entry name" value="HTH_5"/>
    <property type="match status" value="1"/>
</dbReference>
<dbReference type="Proteomes" id="UP000798488">
    <property type="component" value="Unassembled WGS sequence"/>
</dbReference>
<dbReference type="SUPFAM" id="SSF46785">
    <property type="entry name" value="Winged helix' DNA-binding domain"/>
    <property type="match status" value="1"/>
</dbReference>
<evidence type="ECO:0000259" key="4">
    <source>
        <dbReference type="PROSITE" id="PS50987"/>
    </source>
</evidence>
<dbReference type="InterPro" id="IPR036388">
    <property type="entry name" value="WH-like_DNA-bd_sf"/>
</dbReference>
<dbReference type="PANTHER" id="PTHR43132">
    <property type="entry name" value="ARSENICAL RESISTANCE OPERON REPRESSOR ARSR-RELATED"/>
    <property type="match status" value="1"/>
</dbReference>
<dbReference type="InterPro" id="IPR051011">
    <property type="entry name" value="Metal_resp_trans_reg"/>
</dbReference>
<dbReference type="AlphaFoldDB" id="A0A9D3AXP5"/>
<accession>A0A9D3AXP5</accession>
<dbReference type="CDD" id="cd00090">
    <property type="entry name" value="HTH_ARSR"/>
    <property type="match status" value="1"/>
</dbReference>
<gene>
    <name evidence="5" type="ORF">SPSYN_01393</name>
</gene>
<dbReference type="GO" id="GO:0003700">
    <property type="term" value="F:DNA-binding transcription factor activity"/>
    <property type="evidence" value="ECO:0007669"/>
    <property type="project" value="InterPro"/>
</dbReference>
<keyword evidence="2" id="KW-0238">DNA-binding</keyword>
<dbReference type="EMBL" id="LSRS01000003">
    <property type="protein sequence ID" value="KAF1085257.1"/>
    <property type="molecule type" value="Genomic_DNA"/>
</dbReference>
<evidence type="ECO:0000313" key="6">
    <source>
        <dbReference type="Proteomes" id="UP000798488"/>
    </source>
</evidence>
<dbReference type="GO" id="GO:0003677">
    <property type="term" value="F:DNA binding"/>
    <property type="evidence" value="ECO:0007669"/>
    <property type="project" value="UniProtKB-KW"/>
</dbReference>